<dbReference type="Proteomes" id="UP001497516">
    <property type="component" value="Chromosome 7"/>
</dbReference>
<protein>
    <submittedName>
        <fullName evidence="1">Uncharacterized protein</fullName>
    </submittedName>
</protein>
<evidence type="ECO:0000313" key="1">
    <source>
        <dbReference type="EMBL" id="CAL1400434.1"/>
    </source>
</evidence>
<dbReference type="EMBL" id="OZ034820">
    <property type="protein sequence ID" value="CAL1400434.1"/>
    <property type="molecule type" value="Genomic_DNA"/>
</dbReference>
<evidence type="ECO:0000313" key="2">
    <source>
        <dbReference type="Proteomes" id="UP001497516"/>
    </source>
</evidence>
<gene>
    <name evidence="1" type="ORF">LTRI10_LOCUS40564</name>
</gene>
<organism evidence="1 2">
    <name type="scientific">Linum trigynum</name>
    <dbReference type="NCBI Taxonomy" id="586398"/>
    <lineage>
        <taxon>Eukaryota</taxon>
        <taxon>Viridiplantae</taxon>
        <taxon>Streptophyta</taxon>
        <taxon>Embryophyta</taxon>
        <taxon>Tracheophyta</taxon>
        <taxon>Spermatophyta</taxon>
        <taxon>Magnoliopsida</taxon>
        <taxon>eudicotyledons</taxon>
        <taxon>Gunneridae</taxon>
        <taxon>Pentapetalae</taxon>
        <taxon>rosids</taxon>
        <taxon>fabids</taxon>
        <taxon>Malpighiales</taxon>
        <taxon>Linaceae</taxon>
        <taxon>Linum</taxon>
    </lineage>
</organism>
<keyword evidence="2" id="KW-1185">Reference proteome</keyword>
<reference evidence="1 2" key="1">
    <citation type="submission" date="2024-04" db="EMBL/GenBank/DDBJ databases">
        <authorList>
            <person name="Fracassetti M."/>
        </authorList>
    </citation>
    <scope>NUCLEOTIDE SEQUENCE [LARGE SCALE GENOMIC DNA]</scope>
</reference>
<proteinExistence type="predicted"/>
<name>A0AAV2FR87_9ROSI</name>
<dbReference type="AlphaFoldDB" id="A0AAV2FR87"/>
<sequence>MKGKDPCFKKNHFSIITNHTPMVTKLHQHHIKNHIHNLGVKTKLDMALERFKSSMNRVEGIETTHPTPIPQPKSLLELEFEEFMAWSEIALHLPPPPKSKSIIELAYERFKFPMECIDISHPNIPLGCFCIKDLNREEKWIKEVETEGKPPNIGGLNSSP</sequence>
<accession>A0AAV2FR87</accession>